<sequence>MSVLSFHPVRSWTLASLLAFSFAACNGGGDPTVNPGGSGGSGGSAGEGGTGGSAGEGGTGGSAGEGGTGGSAGEGGTDGSAGQGGTGGSAGQGGTGGSAGEGGSGGGDPSQCHDDADCAGLAVGQCAVSVCNDGSHEGPIGSCVDVLVEVGTECDDGLFCTVGDVCNEVGECVGKLPNDCGLEATDCSEVSCDELSASCSLVPFADGTSCESGDLCEIAACQAGECVVTPKDCSAMGSACTAGICDPVDGSCGAEPLDMGTSCDLAGLGQCEVAACDGAGSCLAEPLDAGTSCSLAGLGQCQFAACDGAGACEAEARPAGTACSLGGLGQCQTAACDSAGACAAQNVSDGTACNDGDRCTFADACMAGSCAGTYDGPACMAAATLYLEGFEDCASSGWTLAGEWECGTPTSGPNQARTGTGVVATKLAGTYGNNASFATSTATSPVIDLSGASSPVLAFWVWMHTEGNSPYDGFNVKVRRAGETGFTLADDVSPSYRGVIDSQPAWVGYDRNFGWRRFAVNLSAFAGDSIEVQFGFRSDGSGAYDGVFIDDLSVAEDVADSVAILPNGLPRATVGHSFAANLNRAGGSNAVSWSIVGGANHDWIAIDSSTGVLSGVPSVSNVGPVSVTVRVEDGILSLNSAEATLTTSVEDPGALLLYRSDLEGDCSSWTLGGDWECGTPTKVGPPGALSGETCLATRLSSDYSSSQNYDTATATSPLIDLTQASHPLLRFWAWVRTESSGTSYYDAFNVKVSTNGTSFSLLTAVDPPYTGTVNSEQAWSGDLVAFGWREYQADLSEYAGQSVSLRFAFRSDSSGNLEGVYIDDISIVEAAANPVSIATPVLPDGTSGRRYLASMRKIGGSNESSWSIVGGSNHEWLSIDAATGALSGTPATSNEGPVHLQVRVEEPLNPSNFAVAEYDFEVRAPIPGVYLDESFVNCAAWTMSSDWQCGEPSNVGPAACHSPGGCIATNMSGDYTNNMAWASAIATSPVIDLTDATDPKFTFWAWIRTESGNDAFNVKISRNGGPFTVPTSAQVSPAYYTSLIASENGWSGDLSSWRPYAIDISSYTGSTIQVRLAFRSDGSLVYPGVYVDDLSVTERYRDPLSITTSPNLGRTFVDQPFVAVLARTGGSREATWSLVDAPAWMEINPATGVVSGTPTASEIGPHTFTARVEEPQFPENFAEVEFQVVVAELGAGQYADTDFDASPSGWTLRGEWEWGTPSSVGPSSCHSGSGCIATRIASNYGNDAAYDTSTADSPPIVLAGATEPMVVSFWAWSHTEAGYDGFNLKVSNDGGVTYVPVTDVSPVYDGTVDSQQAWSGNKSASGWQKIRARLPASYTGETIRLRFAFRSDGSSNYAGVYIDDVMVQQESTDPLEIVTTRLNNGLPGIPWMGRLAKSGGSTASTWSLVSGPSWMQIDPQTGLLSGTPPALATHSVTVRVSEPATPANFAEATFSLDILSPPTEPYYEADFTSDGGWTVAGEWQRGVPTSGPGACRSGGECLATRLAGNYGNDATWAGSIATSPTIDLSQTVEPLVTFWAWVKTEGPNWDAFNLKISRDGGPFELPAAAQVSPGYTGSPDGQLGWGGDLTPWRRYVVDISAYAGSTIQLRFAFRSDGGGTDAGVYIDDLAISTAGMNPLSIEGNLPAVVSVGMPLVATFERDGGSSAAQWTFTPLQNASWLTFDPIRQAISGTPTAADVGPVSFMLRLEEPAFPSNFAEESFEFEVVSLPPGVAFSDDFEGPASWTLRGDWELGTPSNVGPASCHSGSTCLATKLSQNASPSMSITGNYVESPPMMVPAGAPSKLAFWAWIETSNARLNWFQAQILGDSYEVPAAAAVSPAYVNSSNSGAWGGDLSQLGWRKYSIDLSAYAGQTIRVAFILSTSSGYIGAGAYVDDVTIEWADQVGPSIVEDMLASAYVGVPYTQRMFRTVGPAAVTWSIAGGVNHTWLTIDPTTGVLTGTPGLGDIGPVSVVVRAEDPNDPDAADERELVFEVSGAEVYFATGFEGACPNDWVLTGDWECGTPSSVGPATAFGGNQCIATKIAGNYSNDRTYAGSNATSPDIDLTSAISPVLWFRMWTYTEGSTYDGANVKVSASGGTFALLADPDPAYVFTIKSERAWGGEHSGSGWRLVRVDLSDYVGEVVRLQFGNASDGSGVYPGVYIDDLVVVEAD</sequence>
<dbReference type="Pfam" id="PF20773">
    <property type="entry name" value="InhA-like_MAM"/>
    <property type="match status" value="6"/>
</dbReference>
<name>A0A0K1P7Z5_9BACT</name>
<dbReference type="GO" id="GO:0005509">
    <property type="term" value="F:calcium ion binding"/>
    <property type="evidence" value="ECO:0007669"/>
    <property type="project" value="InterPro"/>
</dbReference>
<keyword evidence="3" id="KW-0282">Flagellum</keyword>
<dbReference type="STRING" id="1391653.AKJ08_0045"/>
<accession>A0A0K1P7Z5</accession>
<dbReference type="Pfam" id="PF05345">
    <property type="entry name" value="He_PIG"/>
    <property type="match status" value="3"/>
</dbReference>
<dbReference type="InterPro" id="IPR013783">
    <property type="entry name" value="Ig-like_fold"/>
</dbReference>
<evidence type="ECO:0000256" key="2">
    <source>
        <dbReference type="SAM" id="SignalP"/>
    </source>
</evidence>
<dbReference type="KEGG" id="vin:AKJ08_0045"/>
<dbReference type="SUPFAM" id="SSF49899">
    <property type="entry name" value="Concanavalin A-like lectins/glucanases"/>
    <property type="match status" value="3"/>
</dbReference>
<dbReference type="Gene3D" id="2.60.120.200">
    <property type="match status" value="7"/>
</dbReference>
<dbReference type="GO" id="GO:0016020">
    <property type="term" value="C:membrane"/>
    <property type="evidence" value="ECO:0007669"/>
    <property type="project" value="InterPro"/>
</dbReference>
<keyword evidence="3" id="KW-0966">Cell projection</keyword>
<keyword evidence="2" id="KW-0732">Signal</keyword>
<keyword evidence="3" id="KW-0969">Cilium</keyword>
<dbReference type="NCBIfam" id="NF038128">
    <property type="entry name" value="choice_anch_J"/>
    <property type="match status" value="1"/>
</dbReference>
<dbReference type="InterPro" id="IPR015919">
    <property type="entry name" value="Cadherin-like_sf"/>
</dbReference>
<protein>
    <submittedName>
        <fullName evidence="3">Flagellar basal-body rod modification protein FlgD</fullName>
    </submittedName>
</protein>
<feature type="chain" id="PRO_5005465300" evidence="2">
    <location>
        <begin position="27"/>
        <end position="2172"/>
    </location>
</feature>
<dbReference type="InterPro" id="IPR013320">
    <property type="entry name" value="ConA-like_dom_sf"/>
</dbReference>
<dbReference type="Gene3D" id="2.60.40.10">
    <property type="entry name" value="Immunoglobulins"/>
    <property type="match status" value="6"/>
</dbReference>
<proteinExistence type="predicted"/>
<dbReference type="SUPFAM" id="SSF49313">
    <property type="entry name" value="Cadherin-like"/>
    <property type="match status" value="5"/>
</dbReference>
<feature type="region of interest" description="Disordered" evidence="1">
    <location>
        <begin position="33"/>
        <end position="108"/>
    </location>
</feature>
<gene>
    <name evidence="3" type="ORF">AKJ08_0045</name>
</gene>
<dbReference type="EMBL" id="CP012332">
    <property type="protein sequence ID" value="AKU89658.1"/>
    <property type="molecule type" value="Genomic_DNA"/>
</dbReference>
<dbReference type="Proteomes" id="UP000055590">
    <property type="component" value="Chromosome"/>
</dbReference>
<dbReference type="PATRIC" id="fig|1391653.3.peg.50"/>
<evidence type="ECO:0000313" key="3">
    <source>
        <dbReference type="EMBL" id="AKU89658.1"/>
    </source>
</evidence>
<evidence type="ECO:0000313" key="4">
    <source>
        <dbReference type="Proteomes" id="UP000055590"/>
    </source>
</evidence>
<organism evidence="3 4">
    <name type="scientific">Vulgatibacter incomptus</name>
    <dbReference type="NCBI Taxonomy" id="1391653"/>
    <lineage>
        <taxon>Bacteria</taxon>
        <taxon>Pseudomonadati</taxon>
        <taxon>Myxococcota</taxon>
        <taxon>Myxococcia</taxon>
        <taxon>Myxococcales</taxon>
        <taxon>Cystobacterineae</taxon>
        <taxon>Vulgatibacteraceae</taxon>
        <taxon>Vulgatibacter</taxon>
    </lineage>
</organism>
<evidence type="ECO:0000256" key="1">
    <source>
        <dbReference type="SAM" id="MobiDB-lite"/>
    </source>
</evidence>
<keyword evidence="4" id="KW-1185">Reference proteome</keyword>
<reference evidence="3 4" key="1">
    <citation type="submission" date="2015-08" db="EMBL/GenBank/DDBJ databases">
        <authorList>
            <person name="Babu N.S."/>
            <person name="Beckwith C.J."/>
            <person name="Beseler K.G."/>
            <person name="Brison A."/>
            <person name="Carone J.V."/>
            <person name="Caskin T.P."/>
            <person name="Diamond M."/>
            <person name="Durham M.E."/>
            <person name="Foxe J.M."/>
            <person name="Go M."/>
            <person name="Henderson B.A."/>
            <person name="Jones I.B."/>
            <person name="McGettigan J.A."/>
            <person name="Micheletti S.J."/>
            <person name="Nasrallah M.E."/>
            <person name="Ortiz D."/>
            <person name="Piller C.R."/>
            <person name="Privatt S.R."/>
            <person name="Schneider S.L."/>
            <person name="Sharp S."/>
            <person name="Smith T.C."/>
            <person name="Stanton J.D."/>
            <person name="Ullery H.E."/>
            <person name="Wilson R.J."/>
            <person name="Serrano M.G."/>
            <person name="Buck G."/>
            <person name="Lee V."/>
            <person name="Wang Y."/>
            <person name="Carvalho R."/>
            <person name="Voegtly L."/>
            <person name="Shi R."/>
            <person name="Duckworth R."/>
            <person name="Johnson A."/>
            <person name="Loviza R."/>
            <person name="Walstead R."/>
            <person name="Shah Z."/>
            <person name="Kiflezghi M."/>
            <person name="Wade K."/>
            <person name="Ball S.L."/>
            <person name="Bradley K.W."/>
            <person name="Asai D.J."/>
            <person name="Bowman C.A."/>
            <person name="Russell D.A."/>
            <person name="Pope W.H."/>
            <person name="Jacobs-Sera D."/>
            <person name="Hendrix R.W."/>
            <person name="Hatfull G.F."/>
        </authorList>
    </citation>
    <scope>NUCLEOTIDE SEQUENCE [LARGE SCALE GENOMIC DNA]</scope>
    <source>
        <strain evidence="3 4">DSM 27710</strain>
    </source>
</reference>
<dbReference type="CDD" id="cd11304">
    <property type="entry name" value="Cadherin_repeat"/>
    <property type="match status" value="1"/>
</dbReference>
<feature type="signal peptide" evidence="2">
    <location>
        <begin position="1"/>
        <end position="26"/>
    </location>
</feature>